<protein>
    <submittedName>
        <fullName evidence="2">Uncharacterized protein</fullName>
    </submittedName>
</protein>
<dbReference type="EMBL" id="JANJYJ010000001">
    <property type="protein sequence ID" value="KAK3228842.1"/>
    <property type="molecule type" value="Genomic_DNA"/>
</dbReference>
<proteinExistence type="predicted"/>
<evidence type="ECO:0000313" key="3">
    <source>
        <dbReference type="Proteomes" id="UP001281410"/>
    </source>
</evidence>
<keyword evidence="3" id="KW-1185">Reference proteome</keyword>
<evidence type="ECO:0000256" key="1">
    <source>
        <dbReference type="SAM" id="MobiDB-lite"/>
    </source>
</evidence>
<sequence length="67" mass="7083">MNTNSGVLPNGNGDSAASFVSSGNASTQVEESKLGPGTLQEEGKEIDQRTRFGGGKIIQKREDIIIF</sequence>
<feature type="region of interest" description="Disordered" evidence="1">
    <location>
        <begin position="1"/>
        <end position="45"/>
    </location>
</feature>
<evidence type="ECO:0000313" key="2">
    <source>
        <dbReference type="EMBL" id="KAK3228842.1"/>
    </source>
</evidence>
<name>A0AAE0B2Y5_9ROSI</name>
<comment type="caution">
    <text evidence="2">The sequence shown here is derived from an EMBL/GenBank/DDBJ whole genome shotgun (WGS) entry which is preliminary data.</text>
</comment>
<dbReference type="Proteomes" id="UP001281410">
    <property type="component" value="Unassembled WGS sequence"/>
</dbReference>
<feature type="compositionally biased region" description="Polar residues" evidence="1">
    <location>
        <begin position="1"/>
        <end position="29"/>
    </location>
</feature>
<gene>
    <name evidence="2" type="ORF">Dsin_000723</name>
</gene>
<accession>A0AAE0B2Y5</accession>
<reference evidence="2" key="1">
    <citation type="journal article" date="2023" name="Plant J.">
        <title>Genome sequences and population genomics provide insights into the demographic history, inbreeding, and mutation load of two 'living fossil' tree species of Dipteronia.</title>
        <authorList>
            <person name="Feng Y."/>
            <person name="Comes H.P."/>
            <person name="Chen J."/>
            <person name="Zhu S."/>
            <person name="Lu R."/>
            <person name="Zhang X."/>
            <person name="Li P."/>
            <person name="Qiu J."/>
            <person name="Olsen K.M."/>
            <person name="Qiu Y."/>
        </authorList>
    </citation>
    <scope>NUCLEOTIDE SEQUENCE</scope>
    <source>
        <strain evidence="2">NBL</strain>
    </source>
</reference>
<dbReference type="AlphaFoldDB" id="A0AAE0B2Y5"/>
<organism evidence="2 3">
    <name type="scientific">Dipteronia sinensis</name>
    <dbReference type="NCBI Taxonomy" id="43782"/>
    <lineage>
        <taxon>Eukaryota</taxon>
        <taxon>Viridiplantae</taxon>
        <taxon>Streptophyta</taxon>
        <taxon>Embryophyta</taxon>
        <taxon>Tracheophyta</taxon>
        <taxon>Spermatophyta</taxon>
        <taxon>Magnoliopsida</taxon>
        <taxon>eudicotyledons</taxon>
        <taxon>Gunneridae</taxon>
        <taxon>Pentapetalae</taxon>
        <taxon>rosids</taxon>
        <taxon>malvids</taxon>
        <taxon>Sapindales</taxon>
        <taxon>Sapindaceae</taxon>
        <taxon>Hippocastanoideae</taxon>
        <taxon>Acereae</taxon>
        <taxon>Dipteronia</taxon>
    </lineage>
</organism>